<sequence>MRRYEMVFIIRPDLEEDALEAAIAKVRTLAENNGAEVTKLDKWGKRRLAYEIKHVRDGFYVVMNFNGEPEAAAEIDRVLKISDEILRHIIIREDEDEK</sequence>
<keyword evidence="3 8" id="KW-0694">RNA-binding</keyword>
<evidence type="ECO:0000256" key="3">
    <source>
        <dbReference type="ARBA" id="ARBA00022884"/>
    </source>
</evidence>
<evidence type="ECO:0000313" key="9">
    <source>
        <dbReference type="EMBL" id="SFG90170.1"/>
    </source>
</evidence>
<dbReference type="GO" id="GO:0003735">
    <property type="term" value="F:structural constituent of ribosome"/>
    <property type="evidence" value="ECO:0007669"/>
    <property type="project" value="InterPro"/>
</dbReference>
<dbReference type="OrthoDB" id="9812702at2"/>
<dbReference type="RefSeq" id="WP_092472280.1">
    <property type="nucleotide sequence ID" value="NZ_FOOX01000011.1"/>
</dbReference>
<dbReference type="GO" id="GO:0005840">
    <property type="term" value="C:ribosome"/>
    <property type="evidence" value="ECO:0007669"/>
    <property type="project" value="UniProtKB-KW"/>
</dbReference>
<dbReference type="FunFam" id="3.30.70.60:FF:000002">
    <property type="entry name" value="30S ribosomal protein S6"/>
    <property type="match status" value="1"/>
</dbReference>
<dbReference type="GO" id="GO:0006412">
    <property type="term" value="P:translation"/>
    <property type="evidence" value="ECO:0007669"/>
    <property type="project" value="UniProtKB-UniRule"/>
</dbReference>
<dbReference type="PROSITE" id="PS01048">
    <property type="entry name" value="RIBOSOMAL_S6"/>
    <property type="match status" value="1"/>
</dbReference>
<dbReference type="GO" id="GO:0070181">
    <property type="term" value="F:small ribosomal subunit rRNA binding"/>
    <property type="evidence" value="ECO:0007669"/>
    <property type="project" value="TreeGrafter"/>
</dbReference>
<evidence type="ECO:0000256" key="7">
    <source>
        <dbReference type="ARBA" id="ARBA00035294"/>
    </source>
</evidence>
<comment type="function">
    <text evidence="6 8">Binds together with bS18 to 16S ribosomal RNA.</text>
</comment>
<proteinExistence type="inferred from homology"/>
<dbReference type="InterPro" id="IPR014717">
    <property type="entry name" value="Transl_elong_EF1B/ribsomal_bS6"/>
</dbReference>
<evidence type="ECO:0000256" key="6">
    <source>
        <dbReference type="ARBA" id="ARBA00035104"/>
    </source>
</evidence>
<protein>
    <recommendedName>
        <fullName evidence="7 8">Small ribosomal subunit protein bS6</fullName>
    </recommendedName>
</protein>
<dbReference type="PANTHER" id="PTHR21011:SF1">
    <property type="entry name" value="SMALL RIBOSOMAL SUBUNIT PROTEIN BS6M"/>
    <property type="match status" value="1"/>
</dbReference>
<dbReference type="InterPro" id="IPR035980">
    <property type="entry name" value="Ribosomal_bS6_sf"/>
</dbReference>
<evidence type="ECO:0000256" key="8">
    <source>
        <dbReference type="HAMAP-Rule" id="MF_00360"/>
    </source>
</evidence>
<dbReference type="Gene3D" id="3.30.70.60">
    <property type="match status" value="1"/>
</dbReference>
<dbReference type="InterPro" id="IPR020815">
    <property type="entry name" value="Ribosomal_bS6_CS"/>
</dbReference>
<comment type="similarity">
    <text evidence="1 8">Belongs to the bacterial ribosomal protein bS6 family.</text>
</comment>
<dbReference type="InterPro" id="IPR020814">
    <property type="entry name" value="Ribosomal_S6_plastid/chlpt"/>
</dbReference>
<evidence type="ECO:0000256" key="2">
    <source>
        <dbReference type="ARBA" id="ARBA00022730"/>
    </source>
</evidence>
<accession>A0A1I2VM18</accession>
<gene>
    <name evidence="8" type="primary">rpsF</name>
    <name evidence="9" type="ORF">SAMN05660649_03099</name>
</gene>
<dbReference type="Pfam" id="PF01250">
    <property type="entry name" value="Ribosomal_S6"/>
    <property type="match status" value="1"/>
</dbReference>
<dbReference type="EMBL" id="FOOX01000011">
    <property type="protein sequence ID" value="SFG90170.1"/>
    <property type="molecule type" value="Genomic_DNA"/>
</dbReference>
<organism evidence="9 10">
    <name type="scientific">Desulfotruncus arcticus DSM 17038</name>
    <dbReference type="NCBI Taxonomy" id="1121424"/>
    <lineage>
        <taxon>Bacteria</taxon>
        <taxon>Bacillati</taxon>
        <taxon>Bacillota</taxon>
        <taxon>Clostridia</taxon>
        <taxon>Eubacteriales</taxon>
        <taxon>Desulfallaceae</taxon>
        <taxon>Desulfotruncus</taxon>
    </lineage>
</organism>
<dbReference type="SUPFAM" id="SSF54995">
    <property type="entry name" value="Ribosomal protein S6"/>
    <property type="match status" value="1"/>
</dbReference>
<dbReference type="PANTHER" id="PTHR21011">
    <property type="entry name" value="MITOCHONDRIAL 28S RIBOSOMAL PROTEIN S6"/>
    <property type="match status" value="1"/>
</dbReference>
<keyword evidence="4 8" id="KW-0689">Ribosomal protein</keyword>
<dbReference type="HAMAP" id="MF_00360">
    <property type="entry name" value="Ribosomal_bS6"/>
    <property type="match status" value="1"/>
</dbReference>
<dbReference type="NCBIfam" id="TIGR00166">
    <property type="entry name" value="S6"/>
    <property type="match status" value="1"/>
</dbReference>
<name>A0A1I2VM18_9FIRM</name>
<keyword evidence="10" id="KW-1185">Reference proteome</keyword>
<dbReference type="Proteomes" id="UP000199337">
    <property type="component" value="Unassembled WGS sequence"/>
</dbReference>
<dbReference type="CDD" id="cd00473">
    <property type="entry name" value="bS6"/>
    <property type="match status" value="1"/>
</dbReference>
<evidence type="ECO:0000256" key="1">
    <source>
        <dbReference type="ARBA" id="ARBA00009512"/>
    </source>
</evidence>
<dbReference type="AlphaFoldDB" id="A0A1I2VM18"/>
<dbReference type="InterPro" id="IPR000529">
    <property type="entry name" value="Ribosomal_bS6"/>
</dbReference>
<keyword evidence="5 8" id="KW-0687">Ribonucleoprotein</keyword>
<evidence type="ECO:0000256" key="4">
    <source>
        <dbReference type="ARBA" id="ARBA00022980"/>
    </source>
</evidence>
<evidence type="ECO:0000313" key="10">
    <source>
        <dbReference type="Proteomes" id="UP000199337"/>
    </source>
</evidence>
<evidence type="ECO:0000256" key="5">
    <source>
        <dbReference type="ARBA" id="ARBA00023274"/>
    </source>
</evidence>
<dbReference type="GO" id="GO:1990904">
    <property type="term" value="C:ribonucleoprotein complex"/>
    <property type="evidence" value="ECO:0007669"/>
    <property type="project" value="UniProtKB-KW"/>
</dbReference>
<dbReference type="GO" id="GO:0005737">
    <property type="term" value="C:cytoplasm"/>
    <property type="evidence" value="ECO:0007669"/>
    <property type="project" value="UniProtKB-ARBA"/>
</dbReference>
<keyword evidence="2 8" id="KW-0699">rRNA-binding</keyword>
<dbReference type="STRING" id="341036.SAMN05660649_03099"/>
<reference evidence="10" key="1">
    <citation type="submission" date="2016-10" db="EMBL/GenBank/DDBJ databases">
        <authorList>
            <person name="Varghese N."/>
            <person name="Submissions S."/>
        </authorList>
    </citation>
    <scope>NUCLEOTIDE SEQUENCE [LARGE SCALE GENOMIC DNA]</scope>
    <source>
        <strain evidence="10">DSM 17038</strain>
    </source>
</reference>